<comment type="subcellular location">
    <subcellularLocation>
        <location evidence="1">Cell membrane</location>
        <topology evidence="1">Multi-pass membrane protein</topology>
    </subcellularLocation>
</comment>
<dbReference type="Pfam" id="PF07690">
    <property type="entry name" value="MFS_1"/>
    <property type="match status" value="1"/>
</dbReference>
<evidence type="ECO:0000256" key="6">
    <source>
        <dbReference type="ARBA" id="ARBA00022989"/>
    </source>
</evidence>
<keyword evidence="7 8" id="KW-0472">Membrane</keyword>
<protein>
    <recommendedName>
        <fullName evidence="11">MFS transporter</fullName>
    </recommendedName>
</protein>
<keyword evidence="4 8" id="KW-0812">Transmembrane</keyword>
<dbReference type="RefSeq" id="WP_102951004.1">
    <property type="nucleotide sequence ID" value="NZ_CP024847.1"/>
</dbReference>
<dbReference type="Proteomes" id="UP000236655">
    <property type="component" value="Chromosome"/>
</dbReference>
<feature type="transmembrane region" description="Helical" evidence="8">
    <location>
        <begin position="94"/>
        <end position="113"/>
    </location>
</feature>
<dbReference type="InterPro" id="IPR051084">
    <property type="entry name" value="H+-coupled_symporters"/>
</dbReference>
<evidence type="ECO:0000313" key="9">
    <source>
        <dbReference type="EMBL" id="AUR51705.1"/>
    </source>
</evidence>
<accession>A0A2I7N660</accession>
<dbReference type="InterPro" id="IPR036259">
    <property type="entry name" value="MFS_trans_sf"/>
</dbReference>
<evidence type="ECO:0000256" key="7">
    <source>
        <dbReference type="ARBA" id="ARBA00023136"/>
    </source>
</evidence>
<organism evidence="9 10">
    <name type="scientific">Aquella oligotrophica</name>
    <dbReference type="NCBI Taxonomy" id="2067065"/>
    <lineage>
        <taxon>Bacteria</taxon>
        <taxon>Pseudomonadati</taxon>
        <taxon>Pseudomonadota</taxon>
        <taxon>Betaproteobacteria</taxon>
        <taxon>Neisseriales</taxon>
        <taxon>Neisseriaceae</taxon>
        <taxon>Aquella</taxon>
    </lineage>
</organism>
<dbReference type="Gene3D" id="1.20.1250.20">
    <property type="entry name" value="MFS general substrate transporter like domains"/>
    <property type="match status" value="1"/>
</dbReference>
<evidence type="ECO:0008006" key="11">
    <source>
        <dbReference type="Google" id="ProtNLM"/>
    </source>
</evidence>
<feature type="transmembrane region" description="Helical" evidence="8">
    <location>
        <begin position="243"/>
        <end position="267"/>
    </location>
</feature>
<dbReference type="EMBL" id="CP024847">
    <property type="protein sequence ID" value="AUR51705.1"/>
    <property type="molecule type" value="Genomic_DNA"/>
</dbReference>
<gene>
    <name evidence="9" type="ORF">CUN60_05150</name>
</gene>
<keyword evidence="10" id="KW-1185">Reference proteome</keyword>
<reference evidence="10" key="1">
    <citation type="submission" date="2017-11" db="EMBL/GenBank/DDBJ databases">
        <authorList>
            <person name="Chan K.G."/>
            <person name="Lee L.S."/>
        </authorList>
    </citation>
    <scope>NUCLEOTIDE SEQUENCE [LARGE SCALE GENOMIC DNA]</scope>
    <source>
        <strain evidence="10">DSM 100970</strain>
    </source>
</reference>
<feature type="transmembrane region" description="Helical" evidence="8">
    <location>
        <begin position="334"/>
        <end position="357"/>
    </location>
</feature>
<feature type="transmembrane region" description="Helical" evidence="8">
    <location>
        <begin position="403"/>
        <end position="429"/>
    </location>
</feature>
<feature type="transmembrane region" description="Helical" evidence="8">
    <location>
        <begin position="27"/>
        <end position="50"/>
    </location>
</feature>
<feature type="transmembrane region" description="Helical" evidence="8">
    <location>
        <begin position="119"/>
        <end position="140"/>
    </location>
</feature>
<dbReference type="InterPro" id="IPR011701">
    <property type="entry name" value="MFS"/>
</dbReference>
<feature type="transmembrane region" description="Helical" evidence="8">
    <location>
        <begin position="378"/>
        <end position="397"/>
    </location>
</feature>
<keyword evidence="6 8" id="KW-1133">Transmembrane helix</keyword>
<dbReference type="KEGG" id="nba:CUN60_05150"/>
<keyword evidence="3" id="KW-1003">Cell membrane</keyword>
<dbReference type="PANTHER" id="PTHR43528">
    <property type="entry name" value="ALPHA-KETOGLUTARATE PERMEASE"/>
    <property type="match status" value="1"/>
</dbReference>
<feature type="transmembrane region" description="Helical" evidence="8">
    <location>
        <begin position="279"/>
        <end position="297"/>
    </location>
</feature>
<dbReference type="AlphaFoldDB" id="A0A2I7N660"/>
<proteinExistence type="predicted"/>
<name>A0A2I7N660_9NEIS</name>
<feature type="transmembrane region" description="Helical" evidence="8">
    <location>
        <begin position="309"/>
        <end position="328"/>
    </location>
</feature>
<evidence type="ECO:0000256" key="1">
    <source>
        <dbReference type="ARBA" id="ARBA00004651"/>
    </source>
</evidence>
<keyword evidence="2" id="KW-0813">Transport</keyword>
<dbReference type="GO" id="GO:0005886">
    <property type="term" value="C:plasma membrane"/>
    <property type="evidence" value="ECO:0007669"/>
    <property type="project" value="UniProtKB-SubCell"/>
</dbReference>
<sequence>MQQIKKMPQITRKKWVRRLKHKKRFPIFLQFFSSVVEYYDFFSFSFIFFYLLGMLSHQTMELYGIALISLVTFLFRPVGYRVQIWLTQRYSRKAIIILNGSMMTISIMIPGLITTLDNSPWLICGIIFFSRVINGISFGIKLQSNVTYIKYSFPKRLRYTIATSTLGAQFGLSLSVFINHSLTQYLSFQELQWGWRIPFFFGALLSLILFATRLLTYSRLNGLTDLTMKTPLDKFAFKAGKKLWLGLIIVSAKACITYTIFISIPFLIGSNLGLNMNQVTQIMFVTTSLSTLTSWVFKYSKRPPKLSSINGALILSLILVTVLGYAIINKLQLLSFSSIYLLGILNGYLFVVIPGLIECTLPEEVKFESMLFISNYEYFHFNVIRRVALFITLLVMGSSLTKYHITIVLVISIWCAIIPGIIALSYIYYKNRQKIRHLSSYN</sequence>
<feature type="transmembrane region" description="Helical" evidence="8">
    <location>
        <begin position="62"/>
        <end position="82"/>
    </location>
</feature>
<evidence type="ECO:0000313" key="10">
    <source>
        <dbReference type="Proteomes" id="UP000236655"/>
    </source>
</evidence>
<evidence type="ECO:0000256" key="5">
    <source>
        <dbReference type="ARBA" id="ARBA00022847"/>
    </source>
</evidence>
<dbReference type="SUPFAM" id="SSF103473">
    <property type="entry name" value="MFS general substrate transporter"/>
    <property type="match status" value="1"/>
</dbReference>
<evidence type="ECO:0000256" key="2">
    <source>
        <dbReference type="ARBA" id="ARBA00022448"/>
    </source>
</evidence>
<dbReference type="OrthoDB" id="6766492at2"/>
<feature type="transmembrane region" description="Helical" evidence="8">
    <location>
        <begin position="193"/>
        <end position="211"/>
    </location>
</feature>
<keyword evidence="5" id="KW-0769">Symport</keyword>
<dbReference type="GO" id="GO:0015293">
    <property type="term" value="F:symporter activity"/>
    <property type="evidence" value="ECO:0007669"/>
    <property type="project" value="UniProtKB-KW"/>
</dbReference>
<evidence type="ECO:0000256" key="3">
    <source>
        <dbReference type="ARBA" id="ARBA00022475"/>
    </source>
</evidence>
<evidence type="ECO:0000256" key="8">
    <source>
        <dbReference type="SAM" id="Phobius"/>
    </source>
</evidence>
<feature type="transmembrane region" description="Helical" evidence="8">
    <location>
        <begin position="161"/>
        <end position="181"/>
    </location>
</feature>
<evidence type="ECO:0000256" key="4">
    <source>
        <dbReference type="ARBA" id="ARBA00022692"/>
    </source>
</evidence>
<dbReference type="PANTHER" id="PTHR43528:SF1">
    <property type="entry name" value="ALPHA-KETOGLUTARATE PERMEASE"/>
    <property type="match status" value="1"/>
</dbReference>